<keyword evidence="2" id="KW-1185">Reference proteome</keyword>
<organism evidence="1 2">
    <name type="scientific">Bacillus wiedmannii</name>
    <dbReference type="NCBI Taxonomy" id="1890302"/>
    <lineage>
        <taxon>Bacteria</taxon>
        <taxon>Bacillati</taxon>
        <taxon>Bacillota</taxon>
        <taxon>Bacilli</taxon>
        <taxon>Bacillales</taxon>
        <taxon>Bacillaceae</taxon>
        <taxon>Bacillus</taxon>
        <taxon>Bacillus cereus group</taxon>
    </lineage>
</organism>
<name>A0ABX5DKM8_9BACI</name>
<proteinExistence type="predicted"/>
<dbReference type="EMBL" id="PVRR01000015">
    <property type="protein sequence ID" value="PRT35488.1"/>
    <property type="molecule type" value="Genomic_DNA"/>
</dbReference>
<reference evidence="1 2" key="1">
    <citation type="submission" date="2018-03" db="EMBL/GenBank/DDBJ databases">
        <title>Genotypic and phenotypic analysis of antagonistic Bacillus spp. isolated from rhizosphere soil of plants in Tibet.</title>
        <authorList>
            <person name="Borriss R."/>
            <person name="Lasch P."/>
            <person name="Wu L."/>
            <person name="Wu H."/>
            <person name="Gao X."/>
        </authorList>
    </citation>
    <scope>NUCLEOTIDE SEQUENCE [LARGE SCALE GENOMIC DNA]</scope>
    <source>
        <strain evidence="1 2">NMSW16</strain>
    </source>
</reference>
<sequence>MTSYFLLYRRWWVILKMPLTKHWCLDKRCGFEEISHKVRDGWKCPKCKGPMNLKVVTKSNREVSVK</sequence>
<gene>
    <name evidence="1" type="ORF">C6357_28895</name>
</gene>
<dbReference type="RefSeq" id="WP_106102785.1">
    <property type="nucleotide sequence ID" value="NZ_PVRR01000015.1"/>
</dbReference>
<accession>A0ABX5DKM8</accession>
<protein>
    <submittedName>
        <fullName evidence="1">Uncharacterized protein</fullName>
    </submittedName>
</protein>
<evidence type="ECO:0000313" key="2">
    <source>
        <dbReference type="Proteomes" id="UP000239236"/>
    </source>
</evidence>
<comment type="caution">
    <text evidence="1">The sequence shown here is derived from an EMBL/GenBank/DDBJ whole genome shotgun (WGS) entry which is preliminary data.</text>
</comment>
<dbReference type="Proteomes" id="UP000239236">
    <property type="component" value="Unassembled WGS sequence"/>
</dbReference>
<evidence type="ECO:0000313" key="1">
    <source>
        <dbReference type="EMBL" id="PRT35488.1"/>
    </source>
</evidence>